<gene>
    <name evidence="2" type="ORF">BKA19_3544</name>
</gene>
<feature type="compositionally biased region" description="Pro residues" evidence="1">
    <location>
        <begin position="73"/>
        <end position="86"/>
    </location>
</feature>
<reference evidence="2 3" key="1">
    <citation type="submission" date="2019-02" db="EMBL/GenBank/DDBJ databases">
        <title>Sequencing the genomes of 1000 actinobacteria strains.</title>
        <authorList>
            <person name="Klenk H.-P."/>
        </authorList>
    </citation>
    <scope>NUCLEOTIDE SEQUENCE [LARGE SCALE GENOMIC DNA]</scope>
    <source>
        <strain evidence="2 3">DSM 44509</strain>
    </source>
</reference>
<feature type="compositionally biased region" description="Pro residues" evidence="1">
    <location>
        <begin position="102"/>
        <end position="116"/>
    </location>
</feature>
<comment type="caution">
    <text evidence="2">The sequence shown here is derived from an EMBL/GenBank/DDBJ whole genome shotgun (WGS) entry which is preliminary data.</text>
</comment>
<dbReference type="RefSeq" id="WP_158657605.1">
    <property type="nucleotide sequence ID" value="NZ_POQT01000022.1"/>
</dbReference>
<evidence type="ECO:0000313" key="3">
    <source>
        <dbReference type="Proteomes" id="UP000292507"/>
    </source>
</evidence>
<sequence>MSSPRDGDRDGFDDGDGSGWREPPHLGSGGAEDEDRPNFVDRRKKPRDDEQPISARSWQPPGWDLPAAEPERPVPPPAAGPVPGDGPVPGAGRAPGDAPAPLDAPPPQGPPLPGQPPEAGGTDRRGRRRTPGAADQVFAYQGDLVGAQGWALQQGWTVSDGTTPQDAPLAEVIASSPVRATKDHRPGNVLRGRAGSLELVAFDVVYASGRYVVPEYAITAAPMLGTGPGFRLSPARFWRHRTGGMVPLASGDPAFDARWLLLAAEDDPRLHRLAQDPAVHGLLLGTDDGDEFWSGAGHVCAVRPDGHRPQLLEHHARLLSAIVAALGAGGY</sequence>
<evidence type="ECO:0000256" key="1">
    <source>
        <dbReference type="SAM" id="MobiDB-lite"/>
    </source>
</evidence>
<accession>A0A4Q7YAG6</accession>
<evidence type="ECO:0000313" key="2">
    <source>
        <dbReference type="EMBL" id="RZU33808.1"/>
    </source>
</evidence>
<dbReference type="AlphaFoldDB" id="A0A4Q7YAG6"/>
<keyword evidence="3" id="KW-1185">Reference proteome</keyword>
<organism evidence="2 3">
    <name type="scientific">Blastococcus saxobsidens</name>
    <dbReference type="NCBI Taxonomy" id="138336"/>
    <lineage>
        <taxon>Bacteria</taxon>
        <taxon>Bacillati</taxon>
        <taxon>Actinomycetota</taxon>
        <taxon>Actinomycetes</taxon>
        <taxon>Geodermatophilales</taxon>
        <taxon>Geodermatophilaceae</taxon>
        <taxon>Blastococcus</taxon>
    </lineage>
</organism>
<feature type="region of interest" description="Disordered" evidence="1">
    <location>
        <begin position="1"/>
        <end position="130"/>
    </location>
</feature>
<feature type="compositionally biased region" description="Low complexity" evidence="1">
    <location>
        <begin position="88"/>
        <end position="101"/>
    </location>
</feature>
<proteinExistence type="predicted"/>
<dbReference type="Proteomes" id="UP000292507">
    <property type="component" value="Unassembled WGS sequence"/>
</dbReference>
<dbReference type="EMBL" id="SHKV01000001">
    <property type="protein sequence ID" value="RZU33808.1"/>
    <property type="molecule type" value="Genomic_DNA"/>
</dbReference>
<protein>
    <submittedName>
        <fullName evidence="2">Uncharacterized protein</fullName>
    </submittedName>
</protein>
<feature type="compositionally biased region" description="Basic and acidic residues" evidence="1">
    <location>
        <begin position="36"/>
        <end position="50"/>
    </location>
</feature>
<feature type="compositionally biased region" description="Basic and acidic residues" evidence="1">
    <location>
        <begin position="1"/>
        <end position="12"/>
    </location>
</feature>
<name>A0A4Q7YAG6_9ACTN</name>